<sequence length="309" mass="33610">MKTALVIMAAGIGSRFGGGIKQLAAVGPNGEIIMDYSIHDAIEAGFDKIVFIIRHDIEQAFKEAIGDRIEATCKELGVEIAYAFQALENVPEGYAVPEGRTKPWGTGQAVLACKGILQEPFAVINADDYYGKEAFVQLHDFLQGYDPAEPGKLCMAGFVLKNTLSDNGAVTRGICQMNEEHYLTGVLETSGIEKTADGAAAGGKSIDVNSLVSMNMWGLTPAFVDLLDSGFVEFFEKTEPANPLKAEYLLPIYIDELLHKGTVSVKVLPTHDKWFGVTYAEDKQIVIDSFAQLVADGVYRKDLFSDLKK</sequence>
<comment type="caution">
    <text evidence="2">The sequence shown here is derived from an EMBL/GenBank/DDBJ whole genome shotgun (WGS) entry which is preliminary data.</text>
</comment>
<dbReference type="SUPFAM" id="SSF53448">
    <property type="entry name" value="Nucleotide-diphospho-sugar transferases"/>
    <property type="match status" value="1"/>
</dbReference>
<reference evidence="2" key="2">
    <citation type="submission" date="2021-09" db="EMBL/GenBank/DDBJ databases">
        <authorList>
            <person name="Gilroy R."/>
        </authorList>
    </citation>
    <scope>NUCLEOTIDE SEQUENCE</scope>
    <source>
        <strain evidence="2">ChiBcec21-2208</strain>
    </source>
</reference>
<name>A0A921ILB5_9FIRM</name>
<dbReference type="Pfam" id="PF00483">
    <property type="entry name" value="NTP_transferase"/>
    <property type="match status" value="1"/>
</dbReference>
<feature type="domain" description="Nucleotidyl transferase" evidence="1">
    <location>
        <begin position="6"/>
        <end position="140"/>
    </location>
</feature>
<protein>
    <submittedName>
        <fullName evidence="2">Nucleotidyltransferase</fullName>
    </submittedName>
</protein>
<proteinExistence type="predicted"/>
<dbReference type="AlphaFoldDB" id="A0A921ILB5"/>
<gene>
    <name evidence="2" type="ORF">K8V20_09830</name>
</gene>
<evidence type="ECO:0000259" key="1">
    <source>
        <dbReference type="Pfam" id="PF00483"/>
    </source>
</evidence>
<organism evidence="2 3">
    <name type="scientific">Subdoligranulum variabile</name>
    <dbReference type="NCBI Taxonomy" id="214851"/>
    <lineage>
        <taxon>Bacteria</taxon>
        <taxon>Bacillati</taxon>
        <taxon>Bacillota</taxon>
        <taxon>Clostridia</taxon>
        <taxon>Eubacteriales</taxon>
        <taxon>Oscillospiraceae</taxon>
        <taxon>Subdoligranulum</taxon>
    </lineage>
</organism>
<dbReference type="InterPro" id="IPR005835">
    <property type="entry name" value="NTP_transferase_dom"/>
</dbReference>
<evidence type="ECO:0000313" key="3">
    <source>
        <dbReference type="Proteomes" id="UP000782880"/>
    </source>
</evidence>
<accession>A0A921ILB5</accession>
<dbReference type="Proteomes" id="UP000782880">
    <property type="component" value="Unassembled WGS sequence"/>
</dbReference>
<dbReference type="InterPro" id="IPR029044">
    <property type="entry name" value="Nucleotide-diphossugar_trans"/>
</dbReference>
<reference evidence="2" key="1">
    <citation type="journal article" date="2021" name="PeerJ">
        <title>Extensive microbial diversity within the chicken gut microbiome revealed by metagenomics and culture.</title>
        <authorList>
            <person name="Gilroy R."/>
            <person name="Ravi A."/>
            <person name="Getino M."/>
            <person name="Pursley I."/>
            <person name="Horton D.L."/>
            <person name="Alikhan N.F."/>
            <person name="Baker D."/>
            <person name="Gharbi K."/>
            <person name="Hall N."/>
            <person name="Watson M."/>
            <person name="Adriaenssens E.M."/>
            <person name="Foster-Nyarko E."/>
            <person name="Jarju S."/>
            <person name="Secka A."/>
            <person name="Antonio M."/>
            <person name="Oren A."/>
            <person name="Chaudhuri R.R."/>
            <person name="La Ragione R."/>
            <person name="Hildebrand F."/>
            <person name="Pallen M.J."/>
        </authorList>
    </citation>
    <scope>NUCLEOTIDE SEQUENCE</scope>
    <source>
        <strain evidence="2">ChiBcec21-2208</strain>
    </source>
</reference>
<dbReference type="Gene3D" id="3.90.550.10">
    <property type="entry name" value="Spore Coat Polysaccharide Biosynthesis Protein SpsA, Chain A"/>
    <property type="match status" value="1"/>
</dbReference>
<dbReference type="EMBL" id="DYVE01000254">
    <property type="protein sequence ID" value="HJG28922.1"/>
    <property type="molecule type" value="Genomic_DNA"/>
</dbReference>
<evidence type="ECO:0000313" key="2">
    <source>
        <dbReference type="EMBL" id="HJG28922.1"/>
    </source>
</evidence>